<dbReference type="PANTHER" id="PTHR21421:SF29">
    <property type="entry name" value="GUSTATORY RECEPTOR 5A FOR TREHALOSE-RELATED"/>
    <property type="match status" value="1"/>
</dbReference>
<evidence type="ECO:0000256" key="4">
    <source>
        <dbReference type="ARBA" id="ARBA00022692"/>
    </source>
</evidence>
<comment type="caution">
    <text evidence="9">The sequence shown here is derived from an EMBL/GenBank/DDBJ whole genome shotgun (WGS) entry which is preliminary data.</text>
</comment>
<feature type="transmembrane region" description="Helical" evidence="8">
    <location>
        <begin position="136"/>
        <end position="155"/>
    </location>
</feature>
<feature type="transmembrane region" description="Helical" evidence="8">
    <location>
        <begin position="83"/>
        <end position="102"/>
    </location>
</feature>
<keyword evidence="3" id="KW-1003">Cell membrane</keyword>
<keyword evidence="5 8" id="KW-1133">Transmembrane helix</keyword>
<keyword evidence="4 8" id="KW-0812">Transmembrane</keyword>
<proteinExistence type="inferred from homology"/>
<sequence length="397" mass="46783">MAQQILQNTPTYNIFMFIFSLGQFVGVLPLNFIENVKHSTMKFRWTSYKTVYSFMHVILLMCMVIFCVAYAQSSKSGWTFRHIVRTLFYISSLWGALSFFLITRKWPVLLDKWIGLDYMMENHYGFPKNMSKRARITGIVSILYGLTQILIFLVYNVQNTRRIASNNNVRFEHSVYFKNVFPQIFKFLPYSIFIGLIAQFTYIFSVWRMAYTDLLISFISSFLSIRFQQVTNRINQSLNKNRTVAFWREVREDYDRICTLCKEVDEVITNVVFVSYAANLMLLLVYLRYCTIVEGLSWEKIYNAVCFVIYLIRIFVISLYVSWINDESKEPRSVLNSVSTAQYNSEIQRFLQHISFNSVAFSGNKMFKVTRTLILNIGGIILTYELVLVQFSEFNFN</sequence>
<gene>
    <name evidence="9" type="ORF">RN001_007518</name>
</gene>
<feature type="transmembrane region" description="Helical" evidence="8">
    <location>
        <begin position="373"/>
        <end position="391"/>
    </location>
</feature>
<reference evidence="10" key="1">
    <citation type="submission" date="2023-01" db="EMBL/GenBank/DDBJ databases">
        <title>Key to firefly adult light organ development and bioluminescence: homeobox transcription factors regulate luciferase expression and transportation to peroxisome.</title>
        <authorList>
            <person name="Fu X."/>
        </authorList>
    </citation>
    <scope>NUCLEOTIDE SEQUENCE [LARGE SCALE GENOMIC DNA]</scope>
</reference>
<evidence type="ECO:0008006" key="11">
    <source>
        <dbReference type="Google" id="ProtNLM"/>
    </source>
</evidence>
<evidence type="ECO:0000256" key="7">
    <source>
        <dbReference type="ARBA" id="ARBA00023170"/>
    </source>
</evidence>
<dbReference type="InterPro" id="IPR009318">
    <property type="entry name" value="Gustatory_rcpt"/>
</dbReference>
<evidence type="ECO:0000256" key="1">
    <source>
        <dbReference type="ARBA" id="ARBA00004651"/>
    </source>
</evidence>
<dbReference type="PANTHER" id="PTHR21421">
    <property type="entry name" value="GUSTATORY RECEPTOR"/>
    <property type="match status" value="1"/>
</dbReference>
<protein>
    <recommendedName>
        <fullName evidence="11">Gustatory receptor</fullName>
    </recommendedName>
</protein>
<evidence type="ECO:0000256" key="2">
    <source>
        <dbReference type="ARBA" id="ARBA00005327"/>
    </source>
</evidence>
<accession>A0AAN7P8F5</accession>
<keyword evidence="10" id="KW-1185">Reference proteome</keyword>
<dbReference type="GO" id="GO:0005886">
    <property type="term" value="C:plasma membrane"/>
    <property type="evidence" value="ECO:0007669"/>
    <property type="project" value="UniProtKB-SubCell"/>
</dbReference>
<keyword evidence="7" id="KW-0675">Receptor</keyword>
<feature type="transmembrane region" description="Helical" evidence="8">
    <location>
        <begin position="53"/>
        <end position="71"/>
    </location>
</feature>
<dbReference type="Pfam" id="PF06151">
    <property type="entry name" value="Trehalose_recp"/>
    <property type="match status" value="1"/>
</dbReference>
<evidence type="ECO:0000256" key="6">
    <source>
        <dbReference type="ARBA" id="ARBA00023136"/>
    </source>
</evidence>
<evidence type="ECO:0000256" key="8">
    <source>
        <dbReference type="SAM" id="Phobius"/>
    </source>
</evidence>
<feature type="transmembrane region" description="Helical" evidence="8">
    <location>
        <begin position="301"/>
        <end position="323"/>
    </location>
</feature>
<evidence type="ECO:0000256" key="3">
    <source>
        <dbReference type="ARBA" id="ARBA00022475"/>
    </source>
</evidence>
<dbReference type="GO" id="GO:0050916">
    <property type="term" value="P:sensory perception of sweet taste"/>
    <property type="evidence" value="ECO:0007669"/>
    <property type="project" value="UniProtKB-ARBA"/>
</dbReference>
<feature type="transmembrane region" description="Helical" evidence="8">
    <location>
        <begin position="12"/>
        <end position="33"/>
    </location>
</feature>
<evidence type="ECO:0000256" key="5">
    <source>
        <dbReference type="ARBA" id="ARBA00022989"/>
    </source>
</evidence>
<name>A0AAN7P8F5_9COLE</name>
<evidence type="ECO:0000313" key="10">
    <source>
        <dbReference type="Proteomes" id="UP001353858"/>
    </source>
</evidence>
<comment type="subcellular location">
    <subcellularLocation>
        <location evidence="1">Cell membrane</location>
        <topology evidence="1">Multi-pass membrane protein</topology>
    </subcellularLocation>
</comment>
<dbReference type="GO" id="GO:0008527">
    <property type="term" value="F:taste receptor activity"/>
    <property type="evidence" value="ECO:0007669"/>
    <property type="project" value="InterPro"/>
</dbReference>
<keyword evidence="6 8" id="KW-0472">Membrane</keyword>
<dbReference type="Proteomes" id="UP001353858">
    <property type="component" value="Unassembled WGS sequence"/>
</dbReference>
<organism evidence="9 10">
    <name type="scientific">Aquatica leii</name>
    <dbReference type="NCBI Taxonomy" id="1421715"/>
    <lineage>
        <taxon>Eukaryota</taxon>
        <taxon>Metazoa</taxon>
        <taxon>Ecdysozoa</taxon>
        <taxon>Arthropoda</taxon>
        <taxon>Hexapoda</taxon>
        <taxon>Insecta</taxon>
        <taxon>Pterygota</taxon>
        <taxon>Neoptera</taxon>
        <taxon>Endopterygota</taxon>
        <taxon>Coleoptera</taxon>
        <taxon>Polyphaga</taxon>
        <taxon>Elateriformia</taxon>
        <taxon>Elateroidea</taxon>
        <taxon>Lampyridae</taxon>
        <taxon>Luciolinae</taxon>
        <taxon>Aquatica</taxon>
    </lineage>
</organism>
<feature type="transmembrane region" description="Helical" evidence="8">
    <location>
        <begin position="267"/>
        <end position="289"/>
    </location>
</feature>
<feature type="transmembrane region" description="Helical" evidence="8">
    <location>
        <begin position="187"/>
        <end position="204"/>
    </location>
</feature>
<comment type="similarity">
    <text evidence="2">Belongs to the insect chemoreceptor superfamily. Gustatory receptor (GR) family. Gr5a subfamily.</text>
</comment>
<dbReference type="EMBL" id="JARPUR010000003">
    <property type="protein sequence ID" value="KAK4879372.1"/>
    <property type="molecule type" value="Genomic_DNA"/>
</dbReference>
<evidence type="ECO:0000313" key="9">
    <source>
        <dbReference type="EMBL" id="KAK4879372.1"/>
    </source>
</evidence>
<dbReference type="AlphaFoldDB" id="A0AAN7P8F5"/>